<name>A0A0E9VDX2_ANGAN</name>
<dbReference type="AlphaFoldDB" id="A0A0E9VDX2"/>
<sequence length="69" mass="7828">MDIRTEKERESEPRMECRMQALACQLPETTASLDRKHSGLLRHRQNGHKALCTASICGLKLILHLCNAI</sequence>
<accession>A0A0E9VDX2</accession>
<dbReference type="EMBL" id="GBXM01032907">
    <property type="protein sequence ID" value="JAH75670.1"/>
    <property type="molecule type" value="Transcribed_RNA"/>
</dbReference>
<evidence type="ECO:0000313" key="1">
    <source>
        <dbReference type="EMBL" id="JAH75670.1"/>
    </source>
</evidence>
<reference evidence="1" key="1">
    <citation type="submission" date="2014-11" db="EMBL/GenBank/DDBJ databases">
        <authorList>
            <person name="Amaro Gonzalez C."/>
        </authorList>
    </citation>
    <scope>NUCLEOTIDE SEQUENCE</scope>
</reference>
<organism evidence="1">
    <name type="scientific">Anguilla anguilla</name>
    <name type="common">European freshwater eel</name>
    <name type="synonym">Muraena anguilla</name>
    <dbReference type="NCBI Taxonomy" id="7936"/>
    <lineage>
        <taxon>Eukaryota</taxon>
        <taxon>Metazoa</taxon>
        <taxon>Chordata</taxon>
        <taxon>Craniata</taxon>
        <taxon>Vertebrata</taxon>
        <taxon>Euteleostomi</taxon>
        <taxon>Actinopterygii</taxon>
        <taxon>Neopterygii</taxon>
        <taxon>Teleostei</taxon>
        <taxon>Anguilliformes</taxon>
        <taxon>Anguillidae</taxon>
        <taxon>Anguilla</taxon>
    </lineage>
</organism>
<protein>
    <submittedName>
        <fullName evidence="1">Uncharacterized protein</fullName>
    </submittedName>
</protein>
<reference evidence="1" key="2">
    <citation type="journal article" date="2015" name="Fish Shellfish Immunol.">
        <title>Early steps in the European eel (Anguilla anguilla)-Vibrio vulnificus interaction in the gills: Role of the RtxA13 toxin.</title>
        <authorList>
            <person name="Callol A."/>
            <person name="Pajuelo D."/>
            <person name="Ebbesson L."/>
            <person name="Teles M."/>
            <person name="MacKenzie S."/>
            <person name="Amaro C."/>
        </authorList>
    </citation>
    <scope>NUCLEOTIDE SEQUENCE</scope>
</reference>
<proteinExistence type="predicted"/>